<proteinExistence type="predicted"/>
<dbReference type="Gene3D" id="3.40.190.10">
    <property type="entry name" value="Periplasmic binding protein-like II"/>
    <property type="match status" value="1"/>
</dbReference>
<name>A0A1I0KIR1_9BACT</name>
<reference evidence="3" key="1">
    <citation type="submission" date="2016-10" db="EMBL/GenBank/DDBJ databases">
        <authorList>
            <person name="Varghese N."/>
            <person name="Submissions S."/>
        </authorList>
    </citation>
    <scope>NUCLEOTIDE SEQUENCE [LARGE SCALE GENOMIC DNA]</scope>
    <source>
        <strain evidence="3">DSM 16858</strain>
    </source>
</reference>
<accession>A0A1I0KIR1</accession>
<evidence type="ECO:0000313" key="3">
    <source>
        <dbReference type="Proteomes" id="UP000199181"/>
    </source>
</evidence>
<dbReference type="SUPFAM" id="SSF53850">
    <property type="entry name" value="Periplasmic binding protein-like II"/>
    <property type="match status" value="1"/>
</dbReference>
<keyword evidence="3" id="KW-1185">Reference proteome</keyword>
<evidence type="ECO:0000313" key="2">
    <source>
        <dbReference type="EMBL" id="SEU24574.1"/>
    </source>
</evidence>
<dbReference type="SMART" id="SM00062">
    <property type="entry name" value="PBPb"/>
    <property type="match status" value="1"/>
</dbReference>
<gene>
    <name evidence="2" type="ORF">SAMN05443639_11190</name>
</gene>
<protein>
    <submittedName>
        <fullName evidence="2">Polar amino acid transport system substrate-binding protein</fullName>
    </submittedName>
</protein>
<dbReference type="AlphaFoldDB" id="A0A1I0KIR1"/>
<evidence type="ECO:0000259" key="1">
    <source>
        <dbReference type="SMART" id="SM00062"/>
    </source>
</evidence>
<feature type="domain" description="Solute-binding protein family 3/N-terminal" evidence="1">
    <location>
        <begin position="52"/>
        <end position="246"/>
    </location>
</feature>
<sequence length="251" mass="26369">MTILGSNEYEEDNSMRGVGVRAVGVLAVLVLGIGCGLPRDPNGTLERVRGGTLRAGVVERPPFTLAGPGAPSGVEATLVEELARSLGATVEWTVGTEPRLMEALKHRKLDLVVGGISADTPYAAHVALSRPYLSARLTVGAPAGEAVPRELKGHPVAVEPGHAAIALLEEEGAVPQPTPQVHAAPGLRAGFDWQLEAWGYTAGEATLKTEEVLVVAAPGENAWLRQVDLFLHEQAARARERLVQSARGGAR</sequence>
<dbReference type="Pfam" id="PF00497">
    <property type="entry name" value="SBP_bac_3"/>
    <property type="match status" value="1"/>
</dbReference>
<dbReference type="EMBL" id="FOIJ01000011">
    <property type="protein sequence ID" value="SEU24574.1"/>
    <property type="molecule type" value="Genomic_DNA"/>
</dbReference>
<dbReference type="InterPro" id="IPR001638">
    <property type="entry name" value="Solute-binding_3/MltF_N"/>
</dbReference>
<organism evidence="2 3">
    <name type="scientific">Stigmatella erecta</name>
    <dbReference type="NCBI Taxonomy" id="83460"/>
    <lineage>
        <taxon>Bacteria</taxon>
        <taxon>Pseudomonadati</taxon>
        <taxon>Myxococcota</taxon>
        <taxon>Myxococcia</taxon>
        <taxon>Myxococcales</taxon>
        <taxon>Cystobacterineae</taxon>
        <taxon>Archangiaceae</taxon>
        <taxon>Stigmatella</taxon>
    </lineage>
</organism>
<dbReference type="Proteomes" id="UP000199181">
    <property type="component" value="Unassembled WGS sequence"/>
</dbReference>